<dbReference type="Pfam" id="PF22939">
    <property type="entry name" value="WHD_GPIID"/>
    <property type="match status" value="1"/>
</dbReference>
<dbReference type="Proteomes" id="UP000800200">
    <property type="component" value="Unassembled WGS sequence"/>
</dbReference>
<dbReference type="PANTHER" id="PTHR10039:SF16">
    <property type="entry name" value="GPI INOSITOL-DEACYLASE"/>
    <property type="match status" value="1"/>
</dbReference>
<evidence type="ECO:0000313" key="2">
    <source>
        <dbReference type="EMBL" id="KAF2182482.1"/>
    </source>
</evidence>
<feature type="non-terminal residue" evidence="2">
    <location>
        <position position="172"/>
    </location>
</feature>
<feature type="non-terminal residue" evidence="2">
    <location>
        <position position="1"/>
    </location>
</feature>
<proteinExistence type="predicted"/>
<dbReference type="PANTHER" id="PTHR10039">
    <property type="entry name" value="AMELOGENIN"/>
    <property type="match status" value="1"/>
</dbReference>
<dbReference type="InterPro" id="IPR054471">
    <property type="entry name" value="GPIID_WHD"/>
</dbReference>
<protein>
    <recommendedName>
        <fullName evidence="1">GPI inositol-deacylase winged helix domain-containing protein</fullName>
    </recommendedName>
</protein>
<sequence length="172" mass="19823">RRNKLNSLQSSFEETFGATMERIEGPKGSKINATKILTWIHLAERPLTVDEILDALAVKEEDNDLDRDNRQDRGSFLNCCLGLAKIDTETSTVRLFHSRLREYLAGRRKIFEQTLEYGHNYIAHTCLTYLMFRPLTLDVSLQVRKGSPVNKEQIISRYPLLGYAACQWGHHL</sequence>
<reference evidence="2" key="1">
    <citation type="journal article" date="2020" name="Stud. Mycol.">
        <title>101 Dothideomycetes genomes: a test case for predicting lifestyles and emergence of pathogens.</title>
        <authorList>
            <person name="Haridas S."/>
            <person name="Albert R."/>
            <person name="Binder M."/>
            <person name="Bloem J."/>
            <person name="Labutti K."/>
            <person name="Salamov A."/>
            <person name="Andreopoulos B."/>
            <person name="Baker S."/>
            <person name="Barry K."/>
            <person name="Bills G."/>
            <person name="Bluhm B."/>
            <person name="Cannon C."/>
            <person name="Castanera R."/>
            <person name="Culley D."/>
            <person name="Daum C."/>
            <person name="Ezra D."/>
            <person name="Gonzalez J."/>
            <person name="Henrissat B."/>
            <person name="Kuo A."/>
            <person name="Liang C."/>
            <person name="Lipzen A."/>
            <person name="Lutzoni F."/>
            <person name="Magnuson J."/>
            <person name="Mondo S."/>
            <person name="Nolan M."/>
            <person name="Ohm R."/>
            <person name="Pangilinan J."/>
            <person name="Park H.-J."/>
            <person name="Ramirez L."/>
            <person name="Alfaro M."/>
            <person name="Sun H."/>
            <person name="Tritt A."/>
            <person name="Yoshinaga Y."/>
            <person name="Zwiers L.-H."/>
            <person name="Turgeon B."/>
            <person name="Goodwin S."/>
            <person name="Spatafora J."/>
            <person name="Crous P."/>
            <person name="Grigoriev I."/>
        </authorList>
    </citation>
    <scope>NUCLEOTIDE SEQUENCE</scope>
    <source>
        <strain evidence="2">CBS 207.26</strain>
    </source>
</reference>
<name>A0A6A6DVU5_9PEZI</name>
<feature type="domain" description="GPI inositol-deacylase winged helix" evidence="1">
    <location>
        <begin position="27"/>
        <end position="105"/>
    </location>
</feature>
<keyword evidence="3" id="KW-1185">Reference proteome</keyword>
<dbReference type="AlphaFoldDB" id="A0A6A6DVU5"/>
<dbReference type="OrthoDB" id="1577640at2759"/>
<gene>
    <name evidence="2" type="ORF">K469DRAFT_442757</name>
</gene>
<organism evidence="2 3">
    <name type="scientific">Zopfia rhizophila CBS 207.26</name>
    <dbReference type="NCBI Taxonomy" id="1314779"/>
    <lineage>
        <taxon>Eukaryota</taxon>
        <taxon>Fungi</taxon>
        <taxon>Dikarya</taxon>
        <taxon>Ascomycota</taxon>
        <taxon>Pezizomycotina</taxon>
        <taxon>Dothideomycetes</taxon>
        <taxon>Dothideomycetes incertae sedis</taxon>
        <taxon>Zopfiaceae</taxon>
        <taxon>Zopfia</taxon>
    </lineage>
</organism>
<accession>A0A6A6DVU5</accession>
<dbReference type="EMBL" id="ML994647">
    <property type="protein sequence ID" value="KAF2182482.1"/>
    <property type="molecule type" value="Genomic_DNA"/>
</dbReference>
<evidence type="ECO:0000259" key="1">
    <source>
        <dbReference type="Pfam" id="PF22939"/>
    </source>
</evidence>
<evidence type="ECO:0000313" key="3">
    <source>
        <dbReference type="Proteomes" id="UP000800200"/>
    </source>
</evidence>